<keyword evidence="3" id="KW-1185">Reference proteome</keyword>
<proteinExistence type="predicted"/>
<evidence type="ECO:0000313" key="3">
    <source>
        <dbReference type="Proteomes" id="UP001058974"/>
    </source>
</evidence>
<evidence type="ECO:0000313" key="2">
    <source>
        <dbReference type="EMBL" id="KAI5428840.1"/>
    </source>
</evidence>
<dbReference type="Proteomes" id="UP001058974">
    <property type="component" value="Chromosome 3"/>
</dbReference>
<name>A0A9D5B3H3_PEA</name>
<dbReference type="Gramene" id="Psat03G0373100-T1">
    <property type="protein sequence ID" value="KAI5428840.1"/>
    <property type="gene ID" value="KIW84_033731"/>
</dbReference>
<protein>
    <submittedName>
        <fullName evidence="2">Uncharacterized protein</fullName>
    </submittedName>
</protein>
<feature type="compositionally biased region" description="Basic and acidic residues" evidence="1">
    <location>
        <begin position="59"/>
        <end position="73"/>
    </location>
</feature>
<sequence>MWWKHDEGYFEEDLKPFWDDGDASELAMYVVENNCEVEIFCEPKPITIKATFMDRVKDKGKGNACDKDDDKLNESNGDSGDEYVRDVHFDDNEEDSYMIGELDSEGDDERPCLIRFNVEDSLSKDFVFKVGMKFSSLKQFKDVILEHNVLNDMDVRFEKNDGSRCKVVAETLAALLGGDDVLYIQPLSVNKSPIKPTESKPSGVNVFFGKQPKVFKNKPFKAPQLSSPKPTCSEPVSIRTKNRYKNVDVVGAKRQSERPKTLKTKDVSGHSKKPNDPLVITEEYIIKEFVGGGRI</sequence>
<reference evidence="2 3" key="1">
    <citation type="journal article" date="2022" name="Nat. Genet.">
        <title>Improved pea reference genome and pan-genome highlight genomic features and evolutionary characteristics.</title>
        <authorList>
            <person name="Yang T."/>
            <person name="Liu R."/>
            <person name="Luo Y."/>
            <person name="Hu S."/>
            <person name="Wang D."/>
            <person name="Wang C."/>
            <person name="Pandey M.K."/>
            <person name="Ge S."/>
            <person name="Xu Q."/>
            <person name="Li N."/>
            <person name="Li G."/>
            <person name="Huang Y."/>
            <person name="Saxena R.K."/>
            <person name="Ji Y."/>
            <person name="Li M."/>
            <person name="Yan X."/>
            <person name="He Y."/>
            <person name="Liu Y."/>
            <person name="Wang X."/>
            <person name="Xiang C."/>
            <person name="Varshney R.K."/>
            <person name="Ding H."/>
            <person name="Gao S."/>
            <person name="Zong X."/>
        </authorList>
    </citation>
    <scope>NUCLEOTIDE SEQUENCE [LARGE SCALE GENOMIC DNA]</scope>
    <source>
        <strain evidence="2 3">cv. Zhongwan 6</strain>
    </source>
</reference>
<comment type="caution">
    <text evidence="2">The sequence shown here is derived from an EMBL/GenBank/DDBJ whole genome shotgun (WGS) entry which is preliminary data.</text>
</comment>
<organism evidence="2 3">
    <name type="scientific">Pisum sativum</name>
    <name type="common">Garden pea</name>
    <name type="synonym">Lathyrus oleraceus</name>
    <dbReference type="NCBI Taxonomy" id="3888"/>
    <lineage>
        <taxon>Eukaryota</taxon>
        <taxon>Viridiplantae</taxon>
        <taxon>Streptophyta</taxon>
        <taxon>Embryophyta</taxon>
        <taxon>Tracheophyta</taxon>
        <taxon>Spermatophyta</taxon>
        <taxon>Magnoliopsida</taxon>
        <taxon>eudicotyledons</taxon>
        <taxon>Gunneridae</taxon>
        <taxon>Pentapetalae</taxon>
        <taxon>rosids</taxon>
        <taxon>fabids</taxon>
        <taxon>Fabales</taxon>
        <taxon>Fabaceae</taxon>
        <taxon>Papilionoideae</taxon>
        <taxon>50 kb inversion clade</taxon>
        <taxon>NPAAA clade</taxon>
        <taxon>Hologalegina</taxon>
        <taxon>IRL clade</taxon>
        <taxon>Fabeae</taxon>
        <taxon>Lathyrus</taxon>
    </lineage>
</organism>
<gene>
    <name evidence="2" type="ORF">KIW84_033731</name>
</gene>
<feature type="compositionally biased region" description="Basic and acidic residues" evidence="1">
    <location>
        <begin position="254"/>
        <end position="275"/>
    </location>
</feature>
<feature type="region of interest" description="Disordered" evidence="1">
    <location>
        <begin position="252"/>
        <end position="275"/>
    </location>
</feature>
<accession>A0A9D5B3H3</accession>
<dbReference type="AlphaFoldDB" id="A0A9D5B3H3"/>
<feature type="region of interest" description="Disordered" evidence="1">
    <location>
        <begin position="59"/>
        <end position="84"/>
    </location>
</feature>
<evidence type="ECO:0000256" key="1">
    <source>
        <dbReference type="SAM" id="MobiDB-lite"/>
    </source>
</evidence>
<dbReference type="EMBL" id="JAMSHJ010000003">
    <property type="protein sequence ID" value="KAI5428840.1"/>
    <property type="molecule type" value="Genomic_DNA"/>
</dbReference>